<proteinExistence type="predicted"/>
<keyword evidence="1" id="KW-0344">Guanine-nucleotide releasing factor</keyword>
<feature type="domain" description="N-terminal Ras-GEF" evidence="3">
    <location>
        <begin position="68"/>
        <end position="189"/>
    </location>
</feature>
<dbReference type="AlphaFoldDB" id="G3UDN9"/>
<evidence type="ECO:0000313" key="4">
    <source>
        <dbReference type="Ensembl" id="ENSLAFP00000025947.1"/>
    </source>
</evidence>
<protein>
    <recommendedName>
        <fullName evidence="3">N-terminal Ras-GEF domain-containing protein</fullName>
    </recommendedName>
</protein>
<accession>G3UDN9</accession>
<dbReference type="SUPFAM" id="SSF48366">
    <property type="entry name" value="Ras GEF"/>
    <property type="match status" value="1"/>
</dbReference>
<dbReference type="PANTHER" id="PTHR46793:SF3">
    <property type="entry name" value="RIKEN CDNA 4930596D02 GENE"/>
    <property type="match status" value="1"/>
</dbReference>
<dbReference type="SMART" id="SM00229">
    <property type="entry name" value="RasGEFN"/>
    <property type="match status" value="1"/>
</dbReference>
<dbReference type="eggNOG" id="KOG3629">
    <property type="taxonomic scope" value="Eukaryota"/>
</dbReference>
<dbReference type="InterPro" id="IPR000651">
    <property type="entry name" value="Ras-like_Gua-exchang_fac_N"/>
</dbReference>
<dbReference type="GO" id="GO:0005085">
    <property type="term" value="F:guanyl-nucleotide exchange factor activity"/>
    <property type="evidence" value="ECO:0007669"/>
    <property type="project" value="UniProtKB-KW"/>
</dbReference>
<dbReference type="GeneTree" id="ENSGT00940000164985"/>
<reference evidence="4 5" key="1">
    <citation type="submission" date="2009-06" db="EMBL/GenBank/DDBJ databases">
        <title>The Genome Sequence of Loxodonta africana (African elephant).</title>
        <authorList>
            <person name="Di Palma F."/>
            <person name="Heiman D."/>
            <person name="Young S."/>
            <person name="Johnson J."/>
            <person name="Lander E.S."/>
            <person name="Lindblad-Toh K."/>
        </authorList>
    </citation>
    <scope>NUCLEOTIDE SEQUENCE [LARGE SCALE GENOMIC DNA]</scope>
    <source>
        <strain evidence="4 5">Isolate ISIS603380</strain>
    </source>
</reference>
<evidence type="ECO:0000313" key="5">
    <source>
        <dbReference type="Proteomes" id="UP000007646"/>
    </source>
</evidence>
<dbReference type="InterPro" id="IPR023578">
    <property type="entry name" value="Ras_GEF_dom_sf"/>
</dbReference>
<dbReference type="PROSITE" id="PS50212">
    <property type="entry name" value="RASGEF_NTER"/>
    <property type="match status" value="1"/>
</dbReference>
<dbReference type="Gene3D" id="1.20.870.10">
    <property type="entry name" value="Son of sevenless (SoS) protein Chain: S domain 1"/>
    <property type="match status" value="1"/>
</dbReference>
<dbReference type="PANTHER" id="PTHR46793">
    <property type="entry name" value="1700018F24RIK PROTEIN-RELATED-RELATED"/>
    <property type="match status" value="1"/>
</dbReference>
<reference evidence="4" key="3">
    <citation type="submission" date="2025-09" db="UniProtKB">
        <authorList>
            <consortium name="Ensembl"/>
        </authorList>
    </citation>
    <scope>IDENTIFICATION</scope>
    <source>
        <strain evidence="4">Isolate ISIS603380</strain>
    </source>
</reference>
<dbReference type="Proteomes" id="UP000007646">
    <property type="component" value="Unassembled WGS sequence"/>
</dbReference>
<keyword evidence="5" id="KW-1185">Reference proteome</keyword>
<name>G3UDN9_LOXAF</name>
<evidence type="ECO:0000256" key="2">
    <source>
        <dbReference type="SAM" id="MobiDB-lite"/>
    </source>
</evidence>
<organism evidence="4 5">
    <name type="scientific">Loxodonta africana</name>
    <name type="common">African elephant</name>
    <dbReference type="NCBI Taxonomy" id="9785"/>
    <lineage>
        <taxon>Eukaryota</taxon>
        <taxon>Metazoa</taxon>
        <taxon>Chordata</taxon>
        <taxon>Craniata</taxon>
        <taxon>Vertebrata</taxon>
        <taxon>Euteleostomi</taxon>
        <taxon>Mammalia</taxon>
        <taxon>Eutheria</taxon>
        <taxon>Afrotheria</taxon>
        <taxon>Proboscidea</taxon>
        <taxon>Elephantidae</taxon>
        <taxon>Loxodonta</taxon>
    </lineage>
</organism>
<dbReference type="Pfam" id="PF00618">
    <property type="entry name" value="RasGEF_N"/>
    <property type="match status" value="1"/>
</dbReference>
<dbReference type="CDD" id="cd06224">
    <property type="entry name" value="REM"/>
    <property type="match status" value="1"/>
</dbReference>
<evidence type="ECO:0000259" key="3">
    <source>
        <dbReference type="PROSITE" id="PS50212"/>
    </source>
</evidence>
<sequence length="203" mass="23116">MFSCCCSSSSPVSNLEKPRSSTLSRRLRRGLIPHPRRLWPFTRKKPKHSIQGSNCVRGLDQDLDETCVVRTVKAGSLKKLVEHLVPAFTEGDLSYIDIFLGTYRTFATTQQVLELLFQRYGYNCPHSAGDRGPQDQQKESLKTWMDEYPEDFDQPAHLPCLKLLVKYLQVNMPGSNLEHRALLLCAQLDHLEPSEAEPEGEED</sequence>
<dbReference type="STRING" id="9785.ENSLAFP00000025947"/>
<dbReference type="Ensembl" id="ENSLAFT00000035628.1">
    <property type="protein sequence ID" value="ENSLAFP00000025947.1"/>
    <property type="gene ID" value="ENSLAFG00000031361.1"/>
</dbReference>
<evidence type="ECO:0000256" key="1">
    <source>
        <dbReference type="PROSITE-ProRule" id="PRU00135"/>
    </source>
</evidence>
<reference evidence="4" key="2">
    <citation type="submission" date="2025-08" db="UniProtKB">
        <authorList>
            <consortium name="Ensembl"/>
        </authorList>
    </citation>
    <scope>IDENTIFICATION</scope>
    <source>
        <strain evidence="4">Isolate ISIS603380</strain>
    </source>
</reference>
<dbReference type="HOGENOM" id="CLU_112704_0_0_1"/>
<feature type="region of interest" description="Disordered" evidence="2">
    <location>
        <begin position="1"/>
        <end position="20"/>
    </location>
</feature>
<dbReference type="OMA" id="SCRESRI"/>
<dbReference type="InParanoid" id="G3UDN9"/>